<dbReference type="AlphaFoldDB" id="A0A0H5R2B9"/>
<dbReference type="EMBL" id="HACM01007863">
    <property type="protein sequence ID" value="CRZ08305.1"/>
    <property type="molecule type" value="Transcribed_RNA"/>
</dbReference>
<name>A0A0H5R2B9_9EUKA</name>
<sequence>MELCPVCNEPLSGSGSHRYEHCFFDSILITESLNEPGVQIVIGAFIAFAGLPMARMRKDMVSQSGAQNQKSVSKLSLVLFLYARLRCRIKGNCHSLNGLVFWKFIKPILKCRKQKWLRWQEENLSWIN</sequence>
<organism evidence="1">
    <name type="scientific">Spongospora subterranea</name>
    <dbReference type="NCBI Taxonomy" id="70186"/>
    <lineage>
        <taxon>Eukaryota</taxon>
        <taxon>Sar</taxon>
        <taxon>Rhizaria</taxon>
        <taxon>Endomyxa</taxon>
        <taxon>Phytomyxea</taxon>
        <taxon>Plasmodiophorida</taxon>
        <taxon>Plasmodiophoridae</taxon>
        <taxon>Spongospora</taxon>
    </lineage>
</organism>
<evidence type="ECO:0000313" key="1">
    <source>
        <dbReference type="EMBL" id="CRZ08305.1"/>
    </source>
</evidence>
<accession>A0A0H5R2B9</accession>
<proteinExistence type="predicted"/>
<reference evidence="1" key="1">
    <citation type="submission" date="2015-04" db="EMBL/GenBank/DDBJ databases">
        <title>The genome sequence of the plant pathogenic Rhizarian Plasmodiophora brassicae reveals insights in its biotrophic life cycle and the origin of chitin synthesis.</title>
        <authorList>
            <person name="Schwelm A."/>
            <person name="Fogelqvist J."/>
            <person name="Knaust A."/>
            <person name="Julke S."/>
            <person name="Lilja T."/>
            <person name="Dhandapani V."/>
            <person name="Bonilla-Rosso G."/>
            <person name="Karlsson M."/>
            <person name="Shevchenko A."/>
            <person name="Choi S.R."/>
            <person name="Kim H.G."/>
            <person name="Park J.Y."/>
            <person name="Lim Y.P."/>
            <person name="Ludwig-Muller J."/>
            <person name="Dixelius C."/>
        </authorList>
    </citation>
    <scope>NUCLEOTIDE SEQUENCE</scope>
    <source>
        <tissue evidence="1">Potato root galls</tissue>
    </source>
</reference>
<protein>
    <submittedName>
        <fullName evidence="1">Uncharacterized protein</fullName>
    </submittedName>
</protein>